<dbReference type="Pfam" id="PF13802">
    <property type="entry name" value="Gal_mutarotas_2"/>
    <property type="match status" value="1"/>
</dbReference>
<dbReference type="Proteomes" id="UP001063166">
    <property type="component" value="Unassembled WGS sequence"/>
</dbReference>
<dbReference type="NCBIfam" id="NF007940">
    <property type="entry name" value="PRK10658.1"/>
    <property type="match status" value="1"/>
</dbReference>
<accession>A0A9P3PG43</accession>
<protein>
    <recommendedName>
        <fullName evidence="5">alpha-D-xyloside xylohydrolase</fullName>
        <ecNumber evidence="5">3.2.1.177</ecNumber>
    </recommendedName>
</protein>
<sequence length="807" mass="89863">MKFNDGFWLLKNGVKPFYGLQVVQATVEDNGYNLQVSTRPIRHRGDTLGGPVLSVRVHSPTQGVVGVKIDHFSHTEPSPDIPLFPDAKPVPDVSVERRKSHLSLSTGGLTAEITEKPYTITFKSPTRTLTFAGEKHQALFDVPSRWTLNSASNSSCLTMDPASNPAAAPLPPVVRYINSELNLSPGELVYGFGEQFGAFVKNGQAMKIWNQDGGTSSEQAYKCVPFYITNRNYGVFINHPGEVEVEVGSEKVSRVGVSVAGSSLEYFLIYGETPLAILEKYTRITGRPALLPSWSYGLWLSTSFLTDYSSATVSSFLQGMQERDCPVRVFHLDCFWMKQYEWCSFTFDPDKFPDPKSYLAEIKQKYGVKICLWINPYISQLSPVFKEGVEGGFFIKRTDGTPWQWDLWQPGLAVVDVTNPAACKWYTDKLSALLDMGVDAFKTDFGERIPHASVVFHDGSDPMRVHNAYSVIYNELVFDLLRRRFGEGEAIVFARSSAAGGQRFPVHWGGDCESTWEAMAEALRGCLSLTLSGFAYASHDIGGFEGHPPPEIYQRWVAFGLFSSHSRLHGSSSYRVPWNYGEDAAKSMSRFVEAKHRLMPYIYNLSIQANVKGHPIQRAMFLEFLDDRTTHYLDRQYMLGPSLLVAPVFVAKEEQTEYYVPAGRWTSFFYPERTVQGPVWIKELVPIDEIPVWVRPGSILCLGPRDVGRPDYDYSQDLEVQLYELAEGHTVETDIPRGKGAAIAGTVRAQRTFGEIRVTVVDAEISRISVFSGGTTIKGVVGGVLGTGPGTRILVEKGAKEVVIRVG</sequence>
<dbReference type="InterPro" id="IPR050985">
    <property type="entry name" value="Alpha-glycosidase_related"/>
</dbReference>
<dbReference type="Gene3D" id="2.60.40.1180">
    <property type="entry name" value="Golgi alpha-mannosidase II"/>
    <property type="match status" value="2"/>
</dbReference>
<dbReference type="Pfam" id="PF01055">
    <property type="entry name" value="Glyco_hydro_31_2nd"/>
    <property type="match status" value="1"/>
</dbReference>
<dbReference type="GO" id="GO:0030246">
    <property type="term" value="F:carbohydrate binding"/>
    <property type="evidence" value="ECO:0007669"/>
    <property type="project" value="InterPro"/>
</dbReference>
<keyword evidence="3 6" id="KW-0326">Glycosidase</keyword>
<dbReference type="Gene3D" id="3.20.20.80">
    <property type="entry name" value="Glycosidases"/>
    <property type="match status" value="1"/>
</dbReference>
<dbReference type="SUPFAM" id="SSF51011">
    <property type="entry name" value="Glycosyl hydrolase domain"/>
    <property type="match status" value="1"/>
</dbReference>
<comment type="catalytic activity">
    <reaction evidence="4">
        <text>Hydrolysis of terminal, non-reducing alpha-D-xylose residues with release of alpha-D-xylose.</text>
        <dbReference type="EC" id="3.2.1.177"/>
    </reaction>
</comment>
<dbReference type="SUPFAM" id="SSF117125">
    <property type="entry name" value="Putative glucosidase YicI, C-terminal domain"/>
    <property type="match status" value="1"/>
</dbReference>
<keyword evidence="11" id="KW-1185">Reference proteome</keyword>
<evidence type="ECO:0000256" key="4">
    <source>
        <dbReference type="ARBA" id="ARBA00052064"/>
    </source>
</evidence>
<dbReference type="Gene3D" id="2.60.40.1760">
    <property type="entry name" value="glycosyl hydrolase (family 31)"/>
    <property type="match status" value="1"/>
</dbReference>
<evidence type="ECO:0000256" key="2">
    <source>
        <dbReference type="ARBA" id="ARBA00022801"/>
    </source>
</evidence>
<dbReference type="FunFam" id="3.20.20.80:FF:000053">
    <property type="entry name" value="Alpha-xylosidase YicI"/>
    <property type="match status" value="1"/>
</dbReference>
<comment type="caution">
    <text evidence="10">The sequence shown here is derived from an EMBL/GenBank/DDBJ whole genome shotgun (WGS) entry which is preliminary data.</text>
</comment>
<proteinExistence type="inferred from homology"/>
<dbReference type="EC" id="3.2.1.177" evidence="5"/>
<evidence type="ECO:0000256" key="1">
    <source>
        <dbReference type="ARBA" id="ARBA00007806"/>
    </source>
</evidence>
<name>A0A9P3PG43_LYOSH</name>
<evidence type="ECO:0000259" key="7">
    <source>
        <dbReference type="Pfam" id="PF01055"/>
    </source>
</evidence>
<dbReference type="CDD" id="cd14752">
    <property type="entry name" value="GH31_N"/>
    <property type="match status" value="1"/>
</dbReference>
<feature type="domain" description="Glycosyl hydrolase family 31 C-terminal" evidence="9">
    <location>
        <begin position="613"/>
        <end position="700"/>
    </location>
</feature>
<dbReference type="SUPFAM" id="SSF74650">
    <property type="entry name" value="Galactose mutarotase-like"/>
    <property type="match status" value="1"/>
</dbReference>
<evidence type="ECO:0000259" key="8">
    <source>
        <dbReference type="Pfam" id="PF13802"/>
    </source>
</evidence>
<feature type="domain" description="Glycoside hydrolase family 31 TIM barrel" evidence="7">
    <location>
        <begin position="288"/>
        <end position="605"/>
    </location>
</feature>
<dbReference type="GO" id="GO:0061634">
    <property type="term" value="F:alpha-D-xyloside xylohydrolase"/>
    <property type="evidence" value="ECO:0007669"/>
    <property type="project" value="UniProtKB-EC"/>
</dbReference>
<dbReference type="OrthoDB" id="1334205at2759"/>
<reference evidence="10" key="1">
    <citation type="submission" date="2022-07" db="EMBL/GenBank/DDBJ databases">
        <title>The genome of Lyophyllum shimeji provides insight into the initial evolution of ectomycorrhizal fungal genome.</title>
        <authorList>
            <person name="Kobayashi Y."/>
            <person name="Shibata T."/>
            <person name="Hirakawa H."/>
            <person name="Shigenobu S."/>
            <person name="Nishiyama T."/>
            <person name="Yamada A."/>
            <person name="Hasebe M."/>
            <person name="Kawaguchi M."/>
        </authorList>
    </citation>
    <scope>NUCLEOTIDE SEQUENCE</scope>
    <source>
        <strain evidence="10">AT787</strain>
    </source>
</reference>
<dbReference type="PANTHER" id="PTHR43053:SF4">
    <property type="entry name" value="MYOGENESIS-REGULATING GLYCOSIDASE"/>
    <property type="match status" value="1"/>
</dbReference>
<evidence type="ECO:0000313" key="10">
    <source>
        <dbReference type="EMBL" id="GLB35308.1"/>
    </source>
</evidence>
<organism evidence="10 11">
    <name type="scientific">Lyophyllum shimeji</name>
    <name type="common">Hon-shimeji</name>
    <name type="synonym">Tricholoma shimeji</name>
    <dbReference type="NCBI Taxonomy" id="47721"/>
    <lineage>
        <taxon>Eukaryota</taxon>
        <taxon>Fungi</taxon>
        <taxon>Dikarya</taxon>
        <taxon>Basidiomycota</taxon>
        <taxon>Agaricomycotina</taxon>
        <taxon>Agaricomycetes</taxon>
        <taxon>Agaricomycetidae</taxon>
        <taxon>Agaricales</taxon>
        <taxon>Tricholomatineae</taxon>
        <taxon>Lyophyllaceae</taxon>
        <taxon>Lyophyllum</taxon>
    </lineage>
</organism>
<comment type="similarity">
    <text evidence="1 6">Belongs to the glycosyl hydrolase 31 family.</text>
</comment>
<gene>
    <name evidence="10" type="ORF">LshimejAT787_0208730</name>
</gene>
<dbReference type="Pfam" id="PF21365">
    <property type="entry name" value="Glyco_hydro_31_3rd"/>
    <property type="match status" value="1"/>
</dbReference>
<dbReference type="InterPro" id="IPR025887">
    <property type="entry name" value="Glyco_hydro_31_N_dom"/>
</dbReference>
<evidence type="ECO:0000256" key="6">
    <source>
        <dbReference type="RuleBase" id="RU361185"/>
    </source>
</evidence>
<dbReference type="GO" id="GO:0005975">
    <property type="term" value="P:carbohydrate metabolic process"/>
    <property type="evidence" value="ECO:0007669"/>
    <property type="project" value="InterPro"/>
</dbReference>
<dbReference type="InterPro" id="IPR048395">
    <property type="entry name" value="Glyco_hydro_31_C"/>
</dbReference>
<dbReference type="PANTHER" id="PTHR43053">
    <property type="entry name" value="GLYCOSIDASE FAMILY 31"/>
    <property type="match status" value="1"/>
</dbReference>
<keyword evidence="2 6" id="KW-0378">Hydrolase</keyword>
<dbReference type="CDD" id="cd06593">
    <property type="entry name" value="GH31_xylosidase_YicI"/>
    <property type="match status" value="1"/>
</dbReference>
<evidence type="ECO:0000256" key="3">
    <source>
        <dbReference type="ARBA" id="ARBA00023295"/>
    </source>
</evidence>
<feature type="domain" description="Glycoside hydrolase family 31 N-terminal" evidence="8">
    <location>
        <begin position="55"/>
        <end position="245"/>
    </location>
</feature>
<dbReference type="InterPro" id="IPR013780">
    <property type="entry name" value="Glyco_hydro_b"/>
</dbReference>
<dbReference type="AlphaFoldDB" id="A0A9P3PG43"/>
<dbReference type="InterPro" id="IPR011013">
    <property type="entry name" value="Gal_mutarotase_sf_dom"/>
</dbReference>
<dbReference type="SUPFAM" id="SSF51445">
    <property type="entry name" value="(Trans)glycosidases"/>
    <property type="match status" value="1"/>
</dbReference>
<evidence type="ECO:0000313" key="11">
    <source>
        <dbReference type="Proteomes" id="UP001063166"/>
    </source>
</evidence>
<dbReference type="EMBL" id="BRPK01000002">
    <property type="protein sequence ID" value="GLB35308.1"/>
    <property type="molecule type" value="Genomic_DNA"/>
</dbReference>
<evidence type="ECO:0000259" key="9">
    <source>
        <dbReference type="Pfam" id="PF21365"/>
    </source>
</evidence>
<dbReference type="InterPro" id="IPR000322">
    <property type="entry name" value="Glyco_hydro_31_TIM"/>
</dbReference>
<dbReference type="InterPro" id="IPR017853">
    <property type="entry name" value="GH"/>
</dbReference>
<evidence type="ECO:0000256" key="5">
    <source>
        <dbReference type="ARBA" id="ARBA00066962"/>
    </source>
</evidence>